<dbReference type="KEGG" id="clac:EG342_06890"/>
<gene>
    <name evidence="9" type="ORF">C1637_03495</name>
    <name evidence="8" type="ORF">EG342_06890</name>
</gene>
<dbReference type="Gene3D" id="1.25.40.10">
    <property type="entry name" value="Tetratricopeptide repeat domain"/>
    <property type="match status" value="1"/>
</dbReference>
<comment type="subcellular location">
    <subcellularLocation>
        <location evidence="1">Membrane</location>
        <topology evidence="1">Multi-pass membrane protein</topology>
    </subcellularLocation>
</comment>
<feature type="transmembrane region" description="Helical" evidence="6">
    <location>
        <begin position="375"/>
        <end position="393"/>
    </location>
</feature>
<dbReference type="AlphaFoldDB" id="A0A3G6RQS1"/>
<evidence type="ECO:0000256" key="4">
    <source>
        <dbReference type="ARBA" id="ARBA00023136"/>
    </source>
</evidence>
<accession>A0A3G6RQS1</accession>
<dbReference type="OrthoDB" id="1454576at2"/>
<dbReference type="GO" id="GO:0016020">
    <property type="term" value="C:membrane"/>
    <property type="evidence" value="ECO:0007669"/>
    <property type="project" value="UniProtKB-SubCell"/>
</dbReference>
<keyword evidence="5" id="KW-0802">TPR repeat</keyword>
<dbReference type="Proteomes" id="UP000236262">
    <property type="component" value="Unassembled WGS sequence"/>
</dbReference>
<dbReference type="EMBL" id="PPEH01000001">
    <property type="protein sequence ID" value="PNW15499.1"/>
    <property type="molecule type" value="Genomic_DNA"/>
</dbReference>
<dbReference type="InterPro" id="IPR019734">
    <property type="entry name" value="TPR_rpt"/>
</dbReference>
<dbReference type="EMBL" id="CP033924">
    <property type="protein sequence ID" value="AZA81650.1"/>
    <property type="molecule type" value="Genomic_DNA"/>
</dbReference>
<evidence type="ECO:0000313" key="8">
    <source>
        <dbReference type="EMBL" id="AZA81650.1"/>
    </source>
</evidence>
<keyword evidence="3 6" id="KW-1133">Transmembrane helix</keyword>
<feature type="transmembrane region" description="Helical" evidence="6">
    <location>
        <begin position="209"/>
        <end position="227"/>
    </location>
</feature>
<evidence type="ECO:0000256" key="3">
    <source>
        <dbReference type="ARBA" id="ARBA00022989"/>
    </source>
</evidence>
<evidence type="ECO:0000256" key="5">
    <source>
        <dbReference type="PROSITE-ProRule" id="PRU00339"/>
    </source>
</evidence>
<feature type="domain" description="O-antigen ligase-related" evidence="7">
    <location>
        <begin position="167"/>
        <end position="306"/>
    </location>
</feature>
<protein>
    <recommendedName>
        <fullName evidence="7">O-antigen ligase-related domain-containing protein</fullName>
    </recommendedName>
</protein>
<dbReference type="PANTHER" id="PTHR37422">
    <property type="entry name" value="TEICHURONIC ACID BIOSYNTHESIS PROTEIN TUAE"/>
    <property type="match status" value="1"/>
</dbReference>
<feature type="transmembrane region" description="Helical" evidence="6">
    <location>
        <begin position="182"/>
        <end position="199"/>
    </location>
</feature>
<keyword evidence="4 6" id="KW-0472">Membrane</keyword>
<sequence length="552" mass="63965">MLANPIFSSDYAFPLFFLVVLTIYLLVVTKGNVGKMAVNMGDWCVLIFCLFIVLNIIIYNPYKTTFAEILFPVIYFLIYITLRLILGSGGHPKNILFIVFLLVVVEDIVGWLQFFDITRSLNKNFQIMGSFVSPALFTNFIIVAIPGILWLYKNEKHKIGKITYILTIVTSILICFLTDSKLSWLTIAIISFIYFLFLYKNQISVWKKILFFAFSCAIAVVAVLIFFQDSTSGRFFVFKNSLALLGSSFYKGIGIGNFDYYYNLVQADYIRMHPSRYFTNVTYIETAYNEPLQFLIEGGILSFILMLFLVFNVYKYRVYLLKNIEITLGLGSFLIISLFSFPFRTSAVCVLLILYLGIFLSGIKKEKISCKYGKIILGFIVLINTITIIRIAGIESDLMKWRALEQHDVSLSNKQSELIYKDLFKTFGNDKDFLLAFANNRLEYKDFDTAIKLLERASLRSSKLDIFLLLGVNYEKIGNYRKAEENYIKCKYFDPDIVRPRYELMRLYLQQKRLEEAKKTAQDILNTPIKVKSKQAFEIRKYAQKIMDIRSL</sequence>
<dbReference type="Pfam" id="PF04932">
    <property type="entry name" value="Wzy_C"/>
    <property type="match status" value="1"/>
</dbReference>
<feature type="transmembrane region" description="Helical" evidence="6">
    <location>
        <begin position="65"/>
        <end position="86"/>
    </location>
</feature>
<name>A0A3G6RQS1_CHRLC</name>
<dbReference type="PANTHER" id="PTHR37422:SF13">
    <property type="entry name" value="LIPOPOLYSACCHARIDE BIOSYNTHESIS PROTEIN PA4999-RELATED"/>
    <property type="match status" value="1"/>
</dbReference>
<feature type="transmembrane region" description="Helical" evidence="6">
    <location>
        <begin position="12"/>
        <end position="28"/>
    </location>
</feature>
<feature type="transmembrane region" description="Helical" evidence="6">
    <location>
        <begin position="159"/>
        <end position="176"/>
    </location>
</feature>
<evidence type="ECO:0000313" key="10">
    <source>
        <dbReference type="Proteomes" id="UP000236262"/>
    </source>
</evidence>
<dbReference type="Proteomes" id="UP000279972">
    <property type="component" value="Chromosome"/>
</dbReference>
<evidence type="ECO:0000313" key="11">
    <source>
        <dbReference type="Proteomes" id="UP000279972"/>
    </source>
</evidence>
<feature type="transmembrane region" description="Helical" evidence="6">
    <location>
        <begin position="95"/>
        <end position="115"/>
    </location>
</feature>
<feature type="transmembrane region" description="Helical" evidence="6">
    <location>
        <begin position="127"/>
        <end position="152"/>
    </location>
</feature>
<keyword evidence="11" id="KW-1185">Reference proteome</keyword>
<feature type="transmembrane region" description="Helical" evidence="6">
    <location>
        <begin position="320"/>
        <end position="339"/>
    </location>
</feature>
<feature type="transmembrane region" description="Helical" evidence="6">
    <location>
        <begin position="40"/>
        <end position="59"/>
    </location>
</feature>
<proteinExistence type="predicted"/>
<feature type="transmembrane region" description="Helical" evidence="6">
    <location>
        <begin position="292"/>
        <end position="313"/>
    </location>
</feature>
<evidence type="ECO:0000313" key="9">
    <source>
        <dbReference type="EMBL" id="PNW15499.1"/>
    </source>
</evidence>
<dbReference type="InterPro" id="IPR007016">
    <property type="entry name" value="O-antigen_ligase-rel_domated"/>
</dbReference>
<dbReference type="InterPro" id="IPR011990">
    <property type="entry name" value="TPR-like_helical_dom_sf"/>
</dbReference>
<reference evidence="8 11" key="2">
    <citation type="submission" date="2018-11" db="EMBL/GenBank/DDBJ databases">
        <title>Proposal to divide the Flavobacteriaceae and reorganize its genera based on Amino Acid Identity values calculated from whole genome sequences.</title>
        <authorList>
            <person name="Nicholson A.C."/>
            <person name="Gulvik C.A."/>
            <person name="Whitney A.M."/>
            <person name="Humrighouse B.W."/>
            <person name="Bell M."/>
            <person name="Holmes B."/>
            <person name="Steigerwalt A.G."/>
            <person name="Villarma A."/>
            <person name="Sheth M."/>
            <person name="Batra D."/>
            <person name="Pryor J."/>
            <person name="Bernardet J.-F."/>
            <person name="Hugo C."/>
            <person name="Kampfer P."/>
            <person name="Newman J."/>
            <person name="McQuiston J.R."/>
        </authorList>
    </citation>
    <scope>NUCLEOTIDE SEQUENCE [LARGE SCALE GENOMIC DNA]</scope>
    <source>
        <strain evidence="8 11">KC_1864</strain>
    </source>
</reference>
<evidence type="ECO:0000259" key="7">
    <source>
        <dbReference type="Pfam" id="PF04932"/>
    </source>
</evidence>
<dbReference type="PROSITE" id="PS50005">
    <property type="entry name" value="TPR"/>
    <property type="match status" value="1"/>
</dbReference>
<evidence type="ECO:0000256" key="1">
    <source>
        <dbReference type="ARBA" id="ARBA00004141"/>
    </source>
</evidence>
<evidence type="ECO:0000256" key="6">
    <source>
        <dbReference type="SAM" id="Phobius"/>
    </source>
</evidence>
<feature type="transmembrane region" description="Helical" evidence="6">
    <location>
        <begin position="345"/>
        <end position="363"/>
    </location>
</feature>
<reference evidence="9 10" key="1">
    <citation type="submission" date="2018-01" db="EMBL/GenBank/DDBJ databases">
        <title>Draft genome sequences of Chryseobacterium lactis NCTC11390, Chryseobacterium oncorhynchi 701B-08, and Chryseobacterium viscerum 687B-08.</title>
        <authorList>
            <person name="Jeong J.-J."/>
            <person name="Lee Y.J."/>
            <person name="Park B."/>
            <person name="Choi I.-G."/>
            <person name="Kim K.D."/>
        </authorList>
    </citation>
    <scope>NUCLEOTIDE SEQUENCE [LARGE SCALE GENOMIC DNA]</scope>
    <source>
        <strain evidence="9 10">NCTC11390</strain>
    </source>
</reference>
<organism evidence="9 10">
    <name type="scientific">Chryseobacterium lactis</name>
    <dbReference type="NCBI Taxonomy" id="1241981"/>
    <lineage>
        <taxon>Bacteria</taxon>
        <taxon>Pseudomonadati</taxon>
        <taxon>Bacteroidota</taxon>
        <taxon>Flavobacteriia</taxon>
        <taxon>Flavobacteriales</taxon>
        <taxon>Weeksellaceae</taxon>
        <taxon>Chryseobacterium group</taxon>
        <taxon>Chryseobacterium</taxon>
    </lineage>
</organism>
<evidence type="ECO:0000256" key="2">
    <source>
        <dbReference type="ARBA" id="ARBA00022692"/>
    </source>
</evidence>
<feature type="repeat" description="TPR" evidence="5">
    <location>
        <begin position="464"/>
        <end position="497"/>
    </location>
</feature>
<dbReference type="SUPFAM" id="SSF48452">
    <property type="entry name" value="TPR-like"/>
    <property type="match status" value="1"/>
</dbReference>
<dbReference type="InterPro" id="IPR051533">
    <property type="entry name" value="WaaL-like"/>
</dbReference>
<keyword evidence="2 6" id="KW-0812">Transmembrane</keyword>